<dbReference type="Proteomes" id="UP000007881">
    <property type="component" value="Chromosome"/>
</dbReference>
<dbReference type="InterPro" id="IPR036390">
    <property type="entry name" value="WH_DNA-bd_sf"/>
</dbReference>
<dbReference type="OrthoDB" id="9786141at2"/>
<dbReference type="SUPFAM" id="SSF46785">
    <property type="entry name" value="Winged helix' DNA-binding domain"/>
    <property type="match status" value="1"/>
</dbReference>
<sequence length="119" mass="13144">MPHASAFARPALAVDVVVFASGASRDGTDLREMRIERDTEPSAGRWALPGGFVHVDETIEEAARREPDERDFRKKILGMGILAGTGAIEKDVKLRAAEPYRFDAEACRRLSRGGFHFES</sequence>
<feature type="domain" description="Nudix hydrolase" evidence="1">
    <location>
        <begin position="39"/>
        <end position="66"/>
    </location>
</feature>
<dbReference type="InterPro" id="IPR000086">
    <property type="entry name" value="NUDIX_hydrolase_dom"/>
</dbReference>
<proteinExistence type="predicted"/>
<protein>
    <recommendedName>
        <fullName evidence="1">Nudix hydrolase domain-containing protein</fullName>
    </recommendedName>
</protein>
<dbReference type="InterPro" id="IPR015797">
    <property type="entry name" value="NUDIX_hydrolase-like_dom_sf"/>
</dbReference>
<evidence type="ECO:0000313" key="3">
    <source>
        <dbReference type="Proteomes" id="UP000007881"/>
    </source>
</evidence>
<reference evidence="2 3" key="1">
    <citation type="submission" date="2012-02" db="EMBL/GenBank/DDBJ databases">
        <title>Complete genome sequence of Phycisphaera mikurensis NBRC 102666.</title>
        <authorList>
            <person name="Ankai A."/>
            <person name="Hosoyama A."/>
            <person name="Terui Y."/>
            <person name="Sekine M."/>
            <person name="Fukai R."/>
            <person name="Kato Y."/>
            <person name="Nakamura S."/>
            <person name="Yamada-Narita S."/>
            <person name="Kawakoshi A."/>
            <person name="Fukunaga Y."/>
            <person name="Yamazaki S."/>
            <person name="Fujita N."/>
        </authorList>
    </citation>
    <scope>NUCLEOTIDE SEQUENCE [LARGE SCALE GENOMIC DNA]</scope>
    <source>
        <strain evidence="3">NBRC 102666 / KCTC 22515 / FYK2301M01</strain>
    </source>
</reference>
<dbReference type="KEGG" id="phm:PSMK_30470"/>
<dbReference type="EMBL" id="AP012338">
    <property type="protein sequence ID" value="BAM05206.1"/>
    <property type="molecule type" value="Genomic_DNA"/>
</dbReference>
<dbReference type="eggNOG" id="COG1051">
    <property type="taxonomic scope" value="Bacteria"/>
</dbReference>
<name>I0IIW8_PHYMF</name>
<dbReference type="Pfam" id="PF00293">
    <property type="entry name" value="NUDIX"/>
    <property type="match status" value="1"/>
</dbReference>
<dbReference type="Gene3D" id="3.90.79.10">
    <property type="entry name" value="Nucleoside Triphosphate Pyrophosphohydrolase"/>
    <property type="match status" value="1"/>
</dbReference>
<evidence type="ECO:0000259" key="1">
    <source>
        <dbReference type="Pfam" id="PF00293"/>
    </source>
</evidence>
<gene>
    <name evidence="2" type="ordered locus">PSMK_30470</name>
</gene>
<accession>I0IIW8</accession>
<organism evidence="2 3">
    <name type="scientific">Phycisphaera mikurensis (strain NBRC 102666 / KCTC 22515 / FYK2301M01)</name>
    <dbReference type="NCBI Taxonomy" id="1142394"/>
    <lineage>
        <taxon>Bacteria</taxon>
        <taxon>Pseudomonadati</taxon>
        <taxon>Planctomycetota</taxon>
        <taxon>Phycisphaerae</taxon>
        <taxon>Phycisphaerales</taxon>
        <taxon>Phycisphaeraceae</taxon>
        <taxon>Phycisphaera</taxon>
    </lineage>
</organism>
<dbReference type="AlphaFoldDB" id="I0IIW8"/>
<evidence type="ECO:0000313" key="2">
    <source>
        <dbReference type="EMBL" id="BAM05206.1"/>
    </source>
</evidence>
<dbReference type="STRING" id="1142394.PSMK_30470"/>
<dbReference type="RefSeq" id="WP_014438411.1">
    <property type="nucleotide sequence ID" value="NC_017080.1"/>
</dbReference>
<dbReference type="HOGENOM" id="CLU_2059192_0_0_0"/>
<dbReference type="SUPFAM" id="SSF55811">
    <property type="entry name" value="Nudix"/>
    <property type="match status" value="1"/>
</dbReference>
<keyword evidence="3" id="KW-1185">Reference proteome</keyword>